<feature type="transmembrane region" description="Helical" evidence="10">
    <location>
        <begin position="623"/>
        <end position="646"/>
    </location>
</feature>
<dbReference type="GO" id="GO:0008239">
    <property type="term" value="F:dipeptidyl-peptidase activity"/>
    <property type="evidence" value="ECO:0007669"/>
    <property type="project" value="InterPro"/>
</dbReference>
<evidence type="ECO:0000256" key="3">
    <source>
        <dbReference type="ARBA" id="ARBA00022670"/>
    </source>
</evidence>
<dbReference type="InterPro" id="IPR043504">
    <property type="entry name" value="Peptidase_S1_PA_chymotrypsin"/>
</dbReference>
<dbReference type="InterPro" id="IPR000184">
    <property type="entry name" value="Bac_surfAg_D15"/>
</dbReference>
<proteinExistence type="predicted"/>
<dbReference type="InterPro" id="IPR035243">
    <property type="entry name" value="TamA_POTRA_Dom_1"/>
</dbReference>
<dbReference type="GO" id="GO:0009306">
    <property type="term" value="P:protein secretion"/>
    <property type="evidence" value="ECO:0007669"/>
    <property type="project" value="InterPro"/>
</dbReference>
<keyword evidence="2" id="KW-0031">Aminopeptidase</keyword>
<feature type="region of interest" description="Disordered" evidence="9">
    <location>
        <begin position="593"/>
        <end position="612"/>
    </location>
</feature>
<evidence type="ECO:0000259" key="12">
    <source>
        <dbReference type="Pfam" id="PF01103"/>
    </source>
</evidence>
<dbReference type="PANTHER" id="PTHR36985:SF1">
    <property type="entry name" value="TRANSLOCATION AND ASSEMBLY MODULE SUBUNIT TAMB"/>
    <property type="match status" value="1"/>
</dbReference>
<dbReference type="InterPro" id="IPR009003">
    <property type="entry name" value="Peptidase_S1_PA"/>
</dbReference>
<feature type="region of interest" description="Disordered" evidence="9">
    <location>
        <begin position="1877"/>
        <end position="1898"/>
    </location>
</feature>
<feature type="compositionally biased region" description="Basic and acidic residues" evidence="9">
    <location>
        <begin position="1877"/>
        <end position="1887"/>
    </location>
</feature>
<sequence>MHFASSPSVGMLCRMQPTKYALPLMVLSLCATSVAHARGTIDKVDIKGLDKGDDAAIIENIQESLSLFDTIGKEQGESRLEYLLSQAERQTRQALEPFGYYNPVIKVEAPRQDEHVTVLIHVDKGPPVLVRREHIDITGPAMYDQYLQDDLTAFKPRKGQRFEHTQYEASKITVTRRLAERGYFDADYTQRQVQITRADNAADIDLTWDSGRRYNMGPVTFEQNYFDDKLFDPLVYWDQGSYFHEGKLDRLRESLTKLDYFSVIDIQPRPDQADENGEVPVDVKLTRAKRSIYSYGLSYGSESGAGVRGGLERRFLNSRGHKMNTQLDYAQKRKSLITSYRIPAFNWLDGWYTFAASAYDEQTDYIDLRNFKLIASRSGEINENWTAIASINALRERWRYASGTEFTDAVYNTSTLVYPQIVADYVKVDDELFPRSGISGTATVRAGVEGVGSDTSFVQANAVLRWYIPVGPTNRLILRGEGGTTWTSDLVAMPPSLRYFAGGDRSIRGYAYREVGPRTPRPDKYALGAKHLVVGSAEYEHYFNGGPWGAAVFVDTGSAFDTDIDLHTGVGFGVRWKSPVGPVRVDIAHAVPQHRSGPVSTPAPTPSPNTPPRRVRFYRRRRFWAWSGAGVVGLVLVALLAVYWLLQTVAGRDVLLAQVVARLPVGASFTWDKVDGPVAGPLTLYNVDFRYDDIHFHAERVHLEPDLRPLLGRKLLLDKLELTNATLNLAKSDEPFKLPSWPDSLPQIEMPLAIQADVIAIDGFRISQANEPVIDISRVRGGIEIANGEFQARKLVVDSDMGNFTAQGRYIPAKDYDTDVTVTAVLPAPRGRTAATVGLVARGDLAHMEVALAGRAPKPLHAMLVFDGRTDPTWNATVRSDELDLALLSPALASSAIAPLALDFTASGKGGNANLHGRVKQGEQELELAPSVVSLQDQVLKVSPLVVKGLGGEARLEGTADFSQEDQQKLNFSVIAQDLTWVPAPDPNTAGSSPVPVTLKEARFGLAGTLKAWAAIGRADVEREKQKAQLRFDVRGNDQAAEIRELQAQTPGGQLQVEGKVAWAPQLDWDAKATLKDFDPGYFAPGWDGRLSGNLASKGRQLPPPANAPPGTAGTLQATVDLPSLKGTLRQRNVDAQGKFALQGEQGQGELKLAVGSSRVTASGKVGDRLDIDARFEPLQLSDLLPGADGGLRGQVQVKGPRDAPDITADLVGNNLNWDGYGAESLSIKGRLPWRGDSGTLAIQGQQVNAGMLLERLNIDAQGSVSNLRLAAQTRNELGAIELQGSVRQQGEQWRGELATLRIAPVKGDAWALRAPAAFAINGGNYTLGETCLGAATGGALCAHANWPREGLVVRGDALPLALVQPWLPPQSGRRIYLRGELNLDAQIRPRGNAWEGHVEVRSPEGGVRLGENRNTSVGADANRGELVRYDQFSLKLDMTPASIKGYLGMGFQGNGFVDAKMQTGWEPGAPLNGELYLNMSRLYWLELFSPDVVRPTGLIEGHVSLRGTRGQPSLGGDAQLSNFKGEFPALGLTFDQGKGSFVAQPDGSAKITAQANSGKGTLYVDGGLSWFGDAQPLQLKIHGENVLLSNTSELRIIANPNLDFTLAKAAMELRGTVHVPEADIDLERLDRGTSVSEDVVVLDPADPEESRTSPLDMELTVSLGDKVKMTGFGLKGALTGKMQVWAKPGREMTANGGLEVSGRYKAYGQDLTITRGNLNWNYNAVSDPRINIRAERRIGDVTAGIDVTGRAQQPRADVWSDPAMSQSEALGYLVLGRSLTGASSDQTQQVNAASAALSAGSGLLASQLGAKLGLDDAGVSQSRALGGSVIGVGKFISPKLYVGYGVSLVGAGSVITLKYLLRRGFDVEVESSTVENRARTDGRAAEHGLGSTCQAPNHRPLPHPAPAAMVPGCSVVPDCLMSPRKALPTALALGLTLAAGAHADEGMWMPTQLPELAKPLRAAGFKGNPADLANVTAPPLSAVVRAGGGTGSFVSADGLLLTNHHVAMGVIQYNSSPEHNFINDGFIAKGRADERPANPDFRVLVTVGFDKVTDQVLAQAKGKTGRAYFDAVDAASKQIVAECEKDGSVRCSVANMYYGTDFYRIAQLELSDVRLVYAPPRAIGNYGDEIDNFMWPRHTGDFTLLRAYVGKDGKPAAYSKDNVPYQAPAHLQMSVEGPKEGDYAMLAGYPGITYRHRTAAEFAGQIDAVLPRRVSVFQQMIDTIEAASAKDAQARTRYASQLQSLKNNRKRAAGELEGLLRSDAKAQRAADEQAMLAATDRKYQGDIKALLANLSQGAAVGERDLLLEQMARQSQLLRSALLLERLRIESAKPDAQRETGYQQRDQAMIEGVLKQVQRRYAPEVEKALLTTLLTRYQKLPDAQRVAEFDTAFGRTPAQLAQALDTLYAGTQLGDEAQRLSRFAAAREGKALAADPLIAVAGPLVVAQLRIENESKTREGEQLRLRPAYMQALFAWRAKQGRAVYPDANRTLRISYGKVEALHPRDGVTYSPVTTVAGVVEKNTNAYPFDAPKPLLAAIAKGDFGSTADPALKTQTVNFLTNLDTTGGNSGSPVLNAKGELIGLNFDSNWESVSASWWFDPRYKRAVHVDMRYLRWLLAKVYPAPELLKEMGVPAQ</sequence>
<name>A0AA38XIJ4_9EURO</name>
<dbReference type="PANTHER" id="PTHR36985">
    <property type="entry name" value="TRANSLOCATION AND ASSEMBLY MODULE SUBUNIT TAMB"/>
    <property type="match status" value="1"/>
</dbReference>
<evidence type="ECO:0000259" key="14">
    <source>
        <dbReference type="Pfam" id="PF17243"/>
    </source>
</evidence>
<feature type="domain" description="Translocation and assembly module TamB C-terminal" evidence="13">
    <location>
        <begin position="1556"/>
        <end position="1875"/>
    </location>
</feature>
<feature type="compositionally biased region" description="Pro residues" evidence="9">
    <location>
        <begin position="601"/>
        <end position="611"/>
    </location>
</feature>
<dbReference type="EMBL" id="JAPDRN010000201">
    <property type="protein sequence ID" value="KAJ9613659.1"/>
    <property type="molecule type" value="Genomic_DNA"/>
</dbReference>
<evidence type="ECO:0000256" key="4">
    <source>
        <dbReference type="ARBA" id="ARBA00022692"/>
    </source>
</evidence>
<keyword evidence="8 10" id="KW-0472">Membrane</keyword>
<dbReference type="Gene3D" id="3.10.20.310">
    <property type="entry name" value="membrane protein fhac"/>
    <property type="match status" value="3"/>
</dbReference>
<comment type="subcellular location">
    <subcellularLocation>
        <location evidence="1">Membrane</location>
        <topology evidence="1">Single-pass membrane protein</topology>
    </subcellularLocation>
</comment>
<feature type="domain" description="TamA POTRA" evidence="14">
    <location>
        <begin position="43"/>
        <end position="123"/>
    </location>
</feature>
<dbReference type="FunFam" id="2.40.10.10:FF:000102">
    <property type="entry name" value="Dipeptidyl-peptidase 7"/>
    <property type="match status" value="1"/>
</dbReference>
<gene>
    <name evidence="15" type="ORF">H2204_014776</name>
</gene>
<dbReference type="Gene3D" id="2.40.10.10">
    <property type="entry name" value="Trypsin-like serine proteases"/>
    <property type="match status" value="1"/>
</dbReference>
<evidence type="ECO:0000259" key="13">
    <source>
        <dbReference type="Pfam" id="PF04357"/>
    </source>
</evidence>
<evidence type="ECO:0000256" key="9">
    <source>
        <dbReference type="SAM" id="MobiDB-lite"/>
    </source>
</evidence>
<dbReference type="Gene3D" id="2.40.160.50">
    <property type="entry name" value="membrane protein fhac: a member of the omp85/tpsb transporter family"/>
    <property type="match status" value="1"/>
</dbReference>
<evidence type="ECO:0008006" key="16">
    <source>
        <dbReference type="Google" id="ProtNLM"/>
    </source>
</evidence>
<keyword evidence="5 11" id="KW-0732">Signal</keyword>
<evidence type="ECO:0000256" key="11">
    <source>
        <dbReference type="SAM" id="SignalP"/>
    </source>
</evidence>
<dbReference type="SUPFAM" id="SSF50494">
    <property type="entry name" value="Trypsin-like serine proteases"/>
    <property type="match status" value="1"/>
</dbReference>
<dbReference type="Pfam" id="PF04357">
    <property type="entry name" value="TamB"/>
    <property type="match status" value="1"/>
</dbReference>
<dbReference type="GO" id="GO:0005886">
    <property type="term" value="C:plasma membrane"/>
    <property type="evidence" value="ECO:0007669"/>
    <property type="project" value="InterPro"/>
</dbReference>
<keyword evidence="6" id="KW-0378">Hydrolase</keyword>
<evidence type="ECO:0000256" key="7">
    <source>
        <dbReference type="ARBA" id="ARBA00022989"/>
    </source>
</evidence>
<dbReference type="GO" id="GO:0019867">
    <property type="term" value="C:outer membrane"/>
    <property type="evidence" value="ECO:0007669"/>
    <property type="project" value="InterPro"/>
</dbReference>
<organism evidence="15">
    <name type="scientific">Knufia peltigerae</name>
    <dbReference type="NCBI Taxonomy" id="1002370"/>
    <lineage>
        <taxon>Eukaryota</taxon>
        <taxon>Fungi</taxon>
        <taxon>Dikarya</taxon>
        <taxon>Ascomycota</taxon>
        <taxon>Pezizomycotina</taxon>
        <taxon>Eurotiomycetes</taxon>
        <taxon>Chaetothyriomycetidae</taxon>
        <taxon>Chaetothyriales</taxon>
        <taxon>Trichomeriaceae</taxon>
        <taxon>Knufia</taxon>
    </lineage>
</organism>
<dbReference type="Pfam" id="PF01103">
    <property type="entry name" value="Omp85"/>
    <property type="match status" value="1"/>
</dbReference>
<reference evidence="15" key="1">
    <citation type="submission" date="2022-10" db="EMBL/GenBank/DDBJ databases">
        <title>Culturing micro-colonial fungi from biological soil crusts in the Mojave desert and describing Neophaeococcomyces mojavensis, and introducing the new genera and species Taxawa tesnikishii.</title>
        <authorList>
            <person name="Kurbessoian T."/>
            <person name="Stajich J.E."/>
        </authorList>
    </citation>
    <scope>NUCLEOTIDE SEQUENCE</scope>
    <source>
        <strain evidence="15">TK_35</strain>
    </source>
</reference>
<keyword evidence="4 10" id="KW-0812">Transmembrane</keyword>
<dbReference type="GO" id="GO:0006508">
    <property type="term" value="P:proteolysis"/>
    <property type="evidence" value="ECO:0007669"/>
    <property type="project" value="UniProtKB-KW"/>
</dbReference>
<feature type="domain" description="Bacterial surface antigen (D15)" evidence="12">
    <location>
        <begin position="319"/>
        <end position="591"/>
    </location>
</feature>
<evidence type="ECO:0000256" key="6">
    <source>
        <dbReference type="ARBA" id="ARBA00022801"/>
    </source>
</evidence>
<dbReference type="GO" id="GO:0070009">
    <property type="term" value="F:serine-type aminopeptidase activity"/>
    <property type="evidence" value="ECO:0007669"/>
    <property type="project" value="InterPro"/>
</dbReference>
<evidence type="ECO:0000256" key="1">
    <source>
        <dbReference type="ARBA" id="ARBA00004167"/>
    </source>
</evidence>
<comment type="caution">
    <text evidence="15">The sequence shown here is derived from an EMBL/GenBank/DDBJ whole genome shotgun (WGS) entry which is preliminary data.</text>
</comment>
<keyword evidence="7 10" id="KW-1133">Transmembrane helix</keyword>
<feature type="chain" id="PRO_5041409772" description="Serine protease" evidence="11">
    <location>
        <begin position="38"/>
        <end position="2636"/>
    </location>
</feature>
<evidence type="ECO:0000256" key="2">
    <source>
        <dbReference type="ARBA" id="ARBA00022438"/>
    </source>
</evidence>
<evidence type="ECO:0000313" key="15">
    <source>
        <dbReference type="EMBL" id="KAJ9613659.1"/>
    </source>
</evidence>
<accession>A0AA38XIJ4</accession>
<dbReference type="Pfam" id="PF17243">
    <property type="entry name" value="POTRA_TamA_1"/>
    <property type="match status" value="1"/>
</dbReference>
<evidence type="ECO:0000256" key="10">
    <source>
        <dbReference type="SAM" id="Phobius"/>
    </source>
</evidence>
<keyword evidence="3" id="KW-0645">Protease</keyword>
<dbReference type="InterPro" id="IPR019500">
    <property type="entry name" value="Pep_S46"/>
</dbReference>
<evidence type="ECO:0000256" key="8">
    <source>
        <dbReference type="ARBA" id="ARBA00023136"/>
    </source>
</evidence>
<feature type="signal peptide" evidence="11">
    <location>
        <begin position="1"/>
        <end position="37"/>
    </location>
</feature>
<protein>
    <recommendedName>
        <fullName evidence="16">Serine protease</fullName>
    </recommendedName>
</protein>
<dbReference type="InterPro" id="IPR007452">
    <property type="entry name" value="TamB_C"/>
</dbReference>
<evidence type="ECO:0000256" key="5">
    <source>
        <dbReference type="ARBA" id="ARBA00022729"/>
    </source>
</evidence>
<dbReference type="Pfam" id="PF10459">
    <property type="entry name" value="Peptidase_S46"/>
    <property type="match status" value="1"/>
</dbReference>